<keyword evidence="2" id="KW-0812">Transmembrane</keyword>
<evidence type="ECO:0000313" key="4">
    <source>
        <dbReference type="Proteomes" id="UP001524499"/>
    </source>
</evidence>
<evidence type="ECO:0000256" key="1">
    <source>
        <dbReference type="SAM" id="Coils"/>
    </source>
</evidence>
<dbReference type="RefSeq" id="WP_256603980.1">
    <property type="nucleotide sequence ID" value="NZ_JANIBJ010000042.1"/>
</dbReference>
<protein>
    <submittedName>
        <fullName evidence="3">Uncharacterized protein</fullName>
    </submittedName>
</protein>
<dbReference type="Proteomes" id="UP001524499">
    <property type="component" value="Unassembled WGS sequence"/>
</dbReference>
<reference evidence="3 4" key="1">
    <citation type="submission" date="2022-07" db="EMBL/GenBank/DDBJ databases">
        <title>Methylomonas rivi sp. nov., Methylomonas rosea sp. nov., Methylomonas aureus sp. nov. and Methylomonas subterranea sp. nov., four novel methanotrophs isolated from a freshwater creek and the deep terrestrial subsurface.</title>
        <authorList>
            <person name="Abin C."/>
            <person name="Sankaranarayanan K."/>
            <person name="Garner C."/>
            <person name="Sindelar R."/>
            <person name="Kotary K."/>
            <person name="Garner R."/>
            <person name="Barclay S."/>
            <person name="Lawson P."/>
            <person name="Krumholz L."/>
        </authorList>
    </citation>
    <scope>NUCLEOTIDE SEQUENCE [LARGE SCALE GENOMIC DNA]</scope>
    <source>
        <strain evidence="3 4">SURF-2</strain>
    </source>
</reference>
<feature type="transmembrane region" description="Helical" evidence="2">
    <location>
        <begin position="136"/>
        <end position="156"/>
    </location>
</feature>
<gene>
    <name evidence="3" type="ORF">NP590_17685</name>
</gene>
<evidence type="ECO:0000313" key="3">
    <source>
        <dbReference type="EMBL" id="MCQ8105944.1"/>
    </source>
</evidence>
<name>A0ABT1TKD5_9GAMM</name>
<keyword evidence="4" id="KW-1185">Reference proteome</keyword>
<keyword evidence="1" id="KW-0175">Coiled coil</keyword>
<keyword evidence="2" id="KW-0472">Membrane</keyword>
<proteinExistence type="predicted"/>
<keyword evidence="2" id="KW-1133">Transmembrane helix</keyword>
<feature type="coiled-coil region" evidence="1">
    <location>
        <begin position="38"/>
        <end position="65"/>
    </location>
</feature>
<evidence type="ECO:0000256" key="2">
    <source>
        <dbReference type="SAM" id="Phobius"/>
    </source>
</evidence>
<comment type="caution">
    <text evidence="3">The sequence shown here is derived from an EMBL/GenBank/DDBJ whole genome shotgun (WGS) entry which is preliminary data.</text>
</comment>
<organism evidence="3 4">
    <name type="scientific">Methylomonas subterranea</name>
    <dbReference type="NCBI Taxonomy" id="2952225"/>
    <lineage>
        <taxon>Bacteria</taxon>
        <taxon>Pseudomonadati</taxon>
        <taxon>Pseudomonadota</taxon>
        <taxon>Gammaproteobacteria</taxon>
        <taxon>Methylococcales</taxon>
        <taxon>Methylococcaceae</taxon>
        <taxon>Methylomonas</taxon>
    </lineage>
</organism>
<accession>A0ABT1TKD5</accession>
<sequence length="160" mass="17140">MAATKKTPEKTPRTMRDALAAQVLGDIDVLLDKSDSAAATITAAVERLELTIRRLEEAGESYNQAVMAANMRSKKELMAYLKTVTTATVSATVDEQREIVRGLVREAVSDEIAAFKKAISEINAVKRPTGIGRYTGTAAISLGTAIMTSVITLVLLKLVS</sequence>
<dbReference type="EMBL" id="JANIBJ010000042">
    <property type="protein sequence ID" value="MCQ8105944.1"/>
    <property type="molecule type" value="Genomic_DNA"/>
</dbReference>